<dbReference type="Proteomes" id="UP000663866">
    <property type="component" value="Unassembled WGS sequence"/>
</dbReference>
<dbReference type="EMBL" id="CAJOBF010004480">
    <property type="protein sequence ID" value="CAF4140305.1"/>
    <property type="molecule type" value="Genomic_DNA"/>
</dbReference>
<feature type="domain" description="NAD-dependent epimerase/dehydratase" evidence="6">
    <location>
        <begin position="3"/>
        <end position="116"/>
    </location>
</feature>
<dbReference type="Proteomes" id="UP000663824">
    <property type="component" value="Unassembled WGS sequence"/>
</dbReference>
<dbReference type="EMBL" id="CAJOBI010324304">
    <property type="protein sequence ID" value="CAF5189578.1"/>
    <property type="molecule type" value="Genomic_DNA"/>
</dbReference>
<reference evidence="7" key="1">
    <citation type="submission" date="2021-02" db="EMBL/GenBank/DDBJ databases">
        <authorList>
            <person name="Nowell W R."/>
        </authorList>
    </citation>
    <scope>NUCLEOTIDE SEQUENCE</scope>
</reference>
<dbReference type="InterPro" id="IPR001509">
    <property type="entry name" value="Epimerase_deHydtase"/>
</dbReference>
<evidence type="ECO:0000313" key="14">
    <source>
        <dbReference type="EMBL" id="CAF5183854.1"/>
    </source>
</evidence>
<evidence type="ECO:0000256" key="4">
    <source>
        <dbReference type="ARBA" id="ARBA00043145"/>
    </source>
</evidence>
<dbReference type="Proteomes" id="UP000663856">
    <property type="component" value="Unassembled WGS sequence"/>
</dbReference>
<dbReference type="PANTHER" id="PTHR12126:SF11">
    <property type="entry name" value="NADH DEHYDROGENASE [UBIQUINONE] 1 ALPHA SUBCOMPLEX SUBUNIT 9, MITOCHONDRIAL"/>
    <property type="match status" value="1"/>
</dbReference>
<evidence type="ECO:0000313" key="16">
    <source>
        <dbReference type="Proteomes" id="UP000663855"/>
    </source>
</evidence>
<organism evidence="7 16">
    <name type="scientific">Rotaria magnacalcarata</name>
    <dbReference type="NCBI Taxonomy" id="392030"/>
    <lineage>
        <taxon>Eukaryota</taxon>
        <taxon>Metazoa</taxon>
        <taxon>Spiralia</taxon>
        <taxon>Gnathifera</taxon>
        <taxon>Rotifera</taxon>
        <taxon>Eurotatoria</taxon>
        <taxon>Bdelloidea</taxon>
        <taxon>Philodinida</taxon>
        <taxon>Philodinidae</taxon>
        <taxon>Rotaria</taxon>
    </lineage>
</organism>
<evidence type="ECO:0000313" key="17">
    <source>
        <dbReference type="Proteomes" id="UP000663866"/>
    </source>
</evidence>
<dbReference type="EMBL" id="CAJNRG010018305">
    <property type="protein sequence ID" value="CAF2254500.1"/>
    <property type="molecule type" value="Genomic_DNA"/>
</dbReference>
<dbReference type="OrthoDB" id="9997102at2759"/>
<evidence type="ECO:0000313" key="13">
    <source>
        <dbReference type="EMBL" id="CAF4140305.1"/>
    </source>
</evidence>
<evidence type="ECO:0000256" key="1">
    <source>
        <dbReference type="ARBA" id="ARBA00038501"/>
    </source>
</evidence>
<dbReference type="InterPro" id="IPR036291">
    <property type="entry name" value="NAD(P)-bd_dom_sf"/>
</dbReference>
<evidence type="ECO:0000313" key="9">
    <source>
        <dbReference type="EMBL" id="CAF2144078.1"/>
    </source>
</evidence>
<dbReference type="InterPro" id="IPR051207">
    <property type="entry name" value="ComplexI_NDUFA9_subunit"/>
</dbReference>
<protein>
    <recommendedName>
        <fullName evidence="2">NADH dehydrogenase [ubiquinone] 1 alpha subcomplex subunit 9, mitochondrial</fullName>
    </recommendedName>
    <alternativeName>
        <fullName evidence="4">Complex I-39kD</fullName>
    </alternativeName>
    <alternativeName>
        <fullName evidence="3">NADH-ubiquinone oxidoreductase 39 kDa subunit</fullName>
    </alternativeName>
</protein>
<dbReference type="PANTHER" id="PTHR12126">
    <property type="entry name" value="NADH-UBIQUINONE OXIDOREDUCTASE 39 KDA SUBUNIT-RELATED"/>
    <property type="match status" value="1"/>
</dbReference>
<evidence type="ECO:0000313" key="10">
    <source>
        <dbReference type="EMBL" id="CAF2166026.1"/>
    </source>
</evidence>
<dbReference type="EMBL" id="CAJNOW010014172">
    <property type="protein sequence ID" value="CAF1630116.1"/>
    <property type="molecule type" value="Genomic_DNA"/>
</dbReference>
<evidence type="ECO:0000313" key="7">
    <source>
        <dbReference type="EMBL" id="CAF1342503.1"/>
    </source>
</evidence>
<dbReference type="Proteomes" id="UP000663887">
    <property type="component" value="Unassembled WGS sequence"/>
</dbReference>
<evidence type="ECO:0000313" key="12">
    <source>
        <dbReference type="EMBL" id="CAF4105893.1"/>
    </source>
</evidence>
<evidence type="ECO:0000259" key="6">
    <source>
        <dbReference type="Pfam" id="PF01370"/>
    </source>
</evidence>
<dbReference type="GO" id="GO:0044877">
    <property type="term" value="F:protein-containing complex binding"/>
    <property type="evidence" value="ECO:0007669"/>
    <property type="project" value="TreeGrafter"/>
</dbReference>
<dbReference type="Proteomes" id="UP000663855">
    <property type="component" value="Unassembled WGS sequence"/>
</dbReference>
<name>A0A815GNS5_9BILA</name>
<dbReference type="Proteomes" id="UP000663842">
    <property type="component" value="Unassembled WGS sequence"/>
</dbReference>
<dbReference type="EMBL" id="CAJNRF010012738">
    <property type="protein sequence ID" value="CAF2144078.1"/>
    <property type="molecule type" value="Genomic_DNA"/>
</dbReference>
<dbReference type="SUPFAM" id="SSF51735">
    <property type="entry name" value="NAD(P)-binding Rossmann-fold domains"/>
    <property type="match status" value="1"/>
</dbReference>
<dbReference type="EMBL" id="CAJOBJ010331846">
    <property type="protein sequence ID" value="CAF5183854.1"/>
    <property type="molecule type" value="Genomic_DNA"/>
</dbReference>
<comment type="subunit">
    <text evidence="5">Complex I is composed of 45 different subunits. This a component of the hydrophobic protein fraction. Interacts with BLOC1S1. Interacts with SLC2A4. Interacts with CLOCK. Interacts with RAB5IF.</text>
</comment>
<gene>
    <name evidence="7" type="ORF">CJN711_LOCUS19000</name>
    <name evidence="14" type="ORF">GIL414_LOCUS70252</name>
    <name evidence="8" type="ORF">KQP761_LOCUS26025</name>
    <name evidence="10" type="ORF">MBJ925_LOCUS33543</name>
    <name evidence="12" type="ORF">OVN521_LOCUS21148</name>
    <name evidence="15" type="ORF">SMN809_LOCUS71780</name>
    <name evidence="13" type="ORF">UXM345_LOCUS24527</name>
    <name evidence="9" type="ORF">WKI299_LOCUS28952</name>
    <name evidence="11" type="ORF">XDN619_LOCUS35582</name>
</gene>
<evidence type="ECO:0000313" key="8">
    <source>
        <dbReference type="EMBL" id="CAF1630116.1"/>
    </source>
</evidence>
<dbReference type="Proteomes" id="UP000676336">
    <property type="component" value="Unassembled WGS sequence"/>
</dbReference>
<comment type="caution">
    <text evidence="7">The sequence shown here is derived from an EMBL/GenBank/DDBJ whole genome shotgun (WGS) entry which is preliminary data.</text>
</comment>
<evidence type="ECO:0000313" key="15">
    <source>
        <dbReference type="EMBL" id="CAF5189578.1"/>
    </source>
</evidence>
<evidence type="ECO:0000313" key="11">
    <source>
        <dbReference type="EMBL" id="CAF2254500.1"/>
    </source>
</evidence>
<keyword evidence="17" id="KW-1185">Reference proteome</keyword>
<dbReference type="Pfam" id="PF01370">
    <property type="entry name" value="Epimerase"/>
    <property type="match status" value="1"/>
</dbReference>
<accession>A0A815GNS5</accession>
<proteinExistence type="inferred from homology"/>
<evidence type="ECO:0000256" key="5">
    <source>
        <dbReference type="ARBA" id="ARBA00046455"/>
    </source>
</evidence>
<dbReference type="Proteomes" id="UP000663834">
    <property type="component" value="Unassembled WGS sequence"/>
</dbReference>
<dbReference type="EMBL" id="CAJNOV010008898">
    <property type="protein sequence ID" value="CAF1342503.1"/>
    <property type="molecule type" value="Genomic_DNA"/>
</dbReference>
<evidence type="ECO:0000256" key="3">
    <source>
        <dbReference type="ARBA" id="ARBA00042000"/>
    </source>
</evidence>
<comment type="similarity">
    <text evidence="1">Belongs to the complex I NDUFA9 subunit family.</text>
</comment>
<dbReference type="EMBL" id="CAJNRE010018445">
    <property type="protein sequence ID" value="CAF2166026.1"/>
    <property type="molecule type" value="Genomic_DNA"/>
</dbReference>
<sequence length="270" mass="30573">MKILVTGGNGVLGQAVSKLFLSCNIDFIIASRNQKAKNYNDNNNTSSHLNHFKWIYMDLSKNEGLNKSMNNDIDTVLHLASLPLQRIHQQPADITLTKNLLDSIQKKNVKHFIYSSIVGIDKIPFSYYQGKLECERLIKASGIPYTILRTTQFHDFVDAVASKLLKFPITFVPKSLKVQPIHVDAVAMEIYKIIKEAPLNSTYDIGGKKVYNIKEIMDSLLKIRHENKLILNMPAMGKVIQGFVKGYNTCDNIASTSSTWEEYLATKYLK</sequence>
<dbReference type="Proteomes" id="UP000681720">
    <property type="component" value="Unassembled WGS sequence"/>
</dbReference>
<dbReference type="AlphaFoldDB" id="A0A815GNS5"/>
<evidence type="ECO:0000256" key="2">
    <source>
        <dbReference type="ARBA" id="ARBA00040720"/>
    </source>
</evidence>
<dbReference type="EMBL" id="CAJOBG010004330">
    <property type="protein sequence ID" value="CAF4105893.1"/>
    <property type="molecule type" value="Genomic_DNA"/>
</dbReference>
<dbReference type="Gene3D" id="3.40.50.720">
    <property type="entry name" value="NAD(P)-binding Rossmann-like Domain"/>
    <property type="match status" value="1"/>
</dbReference>